<keyword evidence="3" id="KW-0378">Hydrolase</keyword>
<feature type="active site" description="Nucleophile" evidence="5">
    <location>
        <position position="7"/>
    </location>
</feature>
<evidence type="ECO:0000259" key="6">
    <source>
        <dbReference type="SMART" id="SM00226"/>
    </source>
</evidence>
<organism evidence="7 8">
    <name type="scientific">Maricaulis maris</name>
    <dbReference type="NCBI Taxonomy" id="74318"/>
    <lineage>
        <taxon>Bacteria</taxon>
        <taxon>Pseudomonadati</taxon>
        <taxon>Pseudomonadota</taxon>
        <taxon>Alphaproteobacteria</taxon>
        <taxon>Maricaulales</taxon>
        <taxon>Maricaulaceae</taxon>
        <taxon>Maricaulis</taxon>
    </lineage>
</organism>
<name>A0A495D473_9PROT</name>
<dbReference type="GO" id="GO:0004725">
    <property type="term" value="F:protein tyrosine phosphatase activity"/>
    <property type="evidence" value="ECO:0007669"/>
    <property type="project" value="UniProtKB-EC"/>
</dbReference>
<dbReference type="InterPro" id="IPR023485">
    <property type="entry name" value="Ptyr_pPase"/>
</dbReference>
<feature type="active site" description="Nucleophile" evidence="5">
    <location>
        <position position="13"/>
    </location>
</feature>
<accession>A0A495D473</accession>
<reference evidence="7 8" key="1">
    <citation type="submission" date="2018-10" db="EMBL/GenBank/DDBJ databases">
        <title>Genomic Encyclopedia of Type Strains, Phase IV (KMG-IV): sequencing the most valuable type-strain genomes for metagenomic binning, comparative biology and taxonomic classification.</title>
        <authorList>
            <person name="Goeker M."/>
        </authorList>
    </citation>
    <scope>NUCLEOTIDE SEQUENCE [LARGE SCALE GENOMIC DNA]</scope>
    <source>
        <strain evidence="7 8">DSM 4734</strain>
    </source>
</reference>
<protein>
    <recommendedName>
        <fullName evidence="2">protein-tyrosine-phosphatase</fullName>
        <ecNumber evidence="2">3.1.3.48</ecNumber>
    </recommendedName>
</protein>
<keyword evidence="4" id="KW-0904">Protein phosphatase</keyword>
<evidence type="ECO:0000256" key="1">
    <source>
        <dbReference type="ARBA" id="ARBA00011063"/>
    </source>
</evidence>
<dbReference type="InterPro" id="IPR036196">
    <property type="entry name" value="Ptyr_pPase_sf"/>
</dbReference>
<feature type="domain" description="Phosphotyrosine protein phosphatase I" evidence="6">
    <location>
        <begin position="1"/>
        <end position="147"/>
    </location>
</feature>
<comment type="caution">
    <text evidence="7">The sequence shown here is derived from an EMBL/GenBank/DDBJ whole genome shotgun (WGS) entry which is preliminary data.</text>
</comment>
<dbReference type="PANTHER" id="PTHR11717:SF7">
    <property type="entry name" value="LOW MOLECULAR WEIGHT PHOSPHOTYROSINE PROTEIN PHOSPHATASE"/>
    <property type="match status" value="1"/>
</dbReference>
<dbReference type="InterPro" id="IPR050438">
    <property type="entry name" value="LMW_PTPase"/>
</dbReference>
<feature type="active site" description="Proton donor" evidence="5">
    <location>
        <position position="121"/>
    </location>
</feature>
<sequence length="155" mass="16644">MRILFVCTGNICRSPTADAVARQRIAAAGLDWHVDSAGTGGWHVGEAPDDRAVAAGAARGYDLSELQAREVDPADFIRFDHVIAMDRSHQRFLRRMPGADRGARVSLMMAWAGEPDGDVPDPYYGGEDGFDAVLDMIERAVDGLIARLGTAQSSG</sequence>
<dbReference type="PANTHER" id="PTHR11717">
    <property type="entry name" value="LOW MOLECULAR WEIGHT PROTEIN TYROSINE PHOSPHATASE"/>
    <property type="match status" value="1"/>
</dbReference>
<dbReference type="PRINTS" id="PR00719">
    <property type="entry name" value="LMWPTPASE"/>
</dbReference>
<dbReference type="AlphaFoldDB" id="A0A495D473"/>
<dbReference type="Pfam" id="PF01451">
    <property type="entry name" value="LMWPc"/>
    <property type="match status" value="1"/>
</dbReference>
<dbReference type="EMBL" id="RBIM01000004">
    <property type="protein sequence ID" value="RKQ96682.1"/>
    <property type="molecule type" value="Genomic_DNA"/>
</dbReference>
<dbReference type="Gene3D" id="3.40.50.2300">
    <property type="match status" value="1"/>
</dbReference>
<evidence type="ECO:0000256" key="2">
    <source>
        <dbReference type="ARBA" id="ARBA00013064"/>
    </source>
</evidence>
<dbReference type="SUPFAM" id="SSF52788">
    <property type="entry name" value="Phosphotyrosine protein phosphatases I"/>
    <property type="match status" value="1"/>
</dbReference>
<dbReference type="CDD" id="cd16343">
    <property type="entry name" value="LMWPTP"/>
    <property type="match status" value="1"/>
</dbReference>
<dbReference type="EC" id="3.1.3.48" evidence="2"/>
<comment type="similarity">
    <text evidence="1">Belongs to the low molecular weight phosphotyrosine protein phosphatase family.</text>
</comment>
<gene>
    <name evidence="7" type="ORF">C7435_2015</name>
</gene>
<evidence type="ECO:0000313" key="8">
    <source>
        <dbReference type="Proteomes" id="UP000273675"/>
    </source>
</evidence>
<dbReference type="Proteomes" id="UP000273675">
    <property type="component" value="Unassembled WGS sequence"/>
</dbReference>
<proteinExistence type="inferred from homology"/>
<dbReference type="SMART" id="SM00226">
    <property type="entry name" value="LMWPc"/>
    <property type="match status" value="1"/>
</dbReference>
<dbReference type="InterPro" id="IPR017867">
    <property type="entry name" value="Tyr_phospatase_low_mol_wt"/>
</dbReference>
<evidence type="ECO:0000313" key="7">
    <source>
        <dbReference type="EMBL" id="RKQ96682.1"/>
    </source>
</evidence>
<evidence type="ECO:0000256" key="3">
    <source>
        <dbReference type="ARBA" id="ARBA00022801"/>
    </source>
</evidence>
<dbReference type="OrthoDB" id="9784339at2"/>
<evidence type="ECO:0000256" key="5">
    <source>
        <dbReference type="PIRSR" id="PIRSR617867-1"/>
    </source>
</evidence>
<evidence type="ECO:0000256" key="4">
    <source>
        <dbReference type="ARBA" id="ARBA00022912"/>
    </source>
</evidence>
<dbReference type="RefSeq" id="WP_121211240.1">
    <property type="nucleotide sequence ID" value="NZ_RBIM01000004.1"/>
</dbReference>